<evidence type="ECO:0000256" key="8">
    <source>
        <dbReference type="SAM" id="Phobius"/>
    </source>
</evidence>
<dbReference type="Proteomes" id="UP000530060">
    <property type="component" value="Unassembled WGS sequence"/>
</dbReference>
<dbReference type="EMBL" id="CAIJDP010000086">
    <property type="protein sequence ID" value="CAD0008159.1"/>
    <property type="molecule type" value="Genomic_DNA"/>
</dbReference>
<comment type="similarity">
    <text evidence="2">Belongs to the outer membrane factor (OMF) (TC 1.B.17) family.</text>
</comment>
<dbReference type="GO" id="GO:0015288">
    <property type="term" value="F:porin activity"/>
    <property type="evidence" value="ECO:0007669"/>
    <property type="project" value="TreeGrafter"/>
</dbReference>
<comment type="caution">
    <text evidence="9">The sequence shown here is derived from an EMBL/GenBank/DDBJ whole genome shotgun (WGS) entry which is preliminary data.</text>
</comment>
<dbReference type="GO" id="GO:0009279">
    <property type="term" value="C:cell outer membrane"/>
    <property type="evidence" value="ECO:0007669"/>
    <property type="project" value="UniProtKB-SubCell"/>
</dbReference>
<keyword evidence="7" id="KW-0998">Cell outer membrane</keyword>
<evidence type="ECO:0000256" key="4">
    <source>
        <dbReference type="ARBA" id="ARBA00022452"/>
    </source>
</evidence>
<evidence type="ECO:0000313" key="9">
    <source>
        <dbReference type="EMBL" id="CAD0008159.1"/>
    </source>
</evidence>
<feature type="transmembrane region" description="Helical" evidence="8">
    <location>
        <begin position="68"/>
        <end position="87"/>
    </location>
</feature>
<dbReference type="GO" id="GO:1990281">
    <property type="term" value="C:efflux pump complex"/>
    <property type="evidence" value="ECO:0007669"/>
    <property type="project" value="TreeGrafter"/>
</dbReference>
<evidence type="ECO:0000256" key="3">
    <source>
        <dbReference type="ARBA" id="ARBA00022448"/>
    </source>
</evidence>
<dbReference type="AlphaFoldDB" id="A0A6V6Z948"/>
<evidence type="ECO:0000256" key="1">
    <source>
        <dbReference type="ARBA" id="ARBA00004442"/>
    </source>
</evidence>
<name>A0A6V6Z948_9FLAO</name>
<evidence type="ECO:0000256" key="2">
    <source>
        <dbReference type="ARBA" id="ARBA00007613"/>
    </source>
</evidence>
<comment type="subcellular location">
    <subcellularLocation>
        <location evidence="1">Cell outer membrane</location>
    </subcellularLocation>
</comment>
<dbReference type="PANTHER" id="PTHR30026:SF20">
    <property type="entry name" value="OUTER MEMBRANE PROTEIN TOLC"/>
    <property type="match status" value="1"/>
</dbReference>
<dbReference type="GO" id="GO:0015562">
    <property type="term" value="F:efflux transmembrane transporter activity"/>
    <property type="evidence" value="ECO:0007669"/>
    <property type="project" value="InterPro"/>
</dbReference>
<dbReference type="InterPro" id="IPR051906">
    <property type="entry name" value="TolC-like"/>
</dbReference>
<keyword evidence="3" id="KW-0813">Transport</keyword>
<keyword evidence="8" id="KW-1133">Transmembrane helix</keyword>
<evidence type="ECO:0000256" key="7">
    <source>
        <dbReference type="ARBA" id="ARBA00023237"/>
    </source>
</evidence>
<dbReference type="PANTHER" id="PTHR30026">
    <property type="entry name" value="OUTER MEMBRANE PROTEIN TOLC"/>
    <property type="match status" value="1"/>
</dbReference>
<keyword evidence="5 8" id="KW-0812">Transmembrane</keyword>
<sequence>MYFKKTTLTRWLQLVFSFNFSSVRVFFDKKMYREQEKLKLKTVLDTFFAPFHSTKNTRTDVFNKSSRVALLFFLIFASIGYSQTLSLKEAIKTGLENYGSIRAKNNYTNASRETLKQSKRDYLPNLNLSAQQDYGTINGQNGALYGFNGLAAASSGPALPDQNWNSAFGALYLVNMNWDFFTFGKAKEKINLAKVDVQAKENDLKQEMFQHKIKISAAYLNLLASQRLLISQQKNLSRAEVFKKTAVARVKNGLLAGVDSTLATAEVSKAKIALNLARNFVKEQNNKLVDLMGVAPQDFVTDTVFVNQIPKALLLAEKTTDSLHPLLQLYKTRIDYSNQQTKLYKRFYYPTMSAFGILQTRASGFDSAYATDQTAFNRNYWDGVNPDRTNYLIGVGITWNLTTLFRMSKQVSAQKFVSQGLQEEYNQADRELKSQLNFAEDKIKITLENYAEAPIQVNAAQRAYLQKSTLYKNGLTDLTDITQTLFTLNRAEIDRDIVNNNVWQSYLLKVAATGNFDLFINEF</sequence>
<reference evidence="9 10" key="1">
    <citation type="submission" date="2020-06" db="EMBL/GenBank/DDBJ databases">
        <authorList>
            <person name="Criscuolo A."/>
        </authorList>
    </citation>
    <scope>NUCLEOTIDE SEQUENCE [LARGE SCALE GENOMIC DNA]</scope>
    <source>
        <strain evidence="10">CIP 111411</strain>
    </source>
</reference>
<evidence type="ECO:0000313" key="10">
    <source>
        <dbReference type="Proteomes" id="UP000530060"/>
    </source>
</evidence>
<protein>
    <submittedName>
        <fullName evidence="9">Transporter</fullName>
    </submittedName>
</protein>
<accession>A0A6V6Z948</accession>
<dbReference type="Gene3D" id="1.20.1600.10">
    <property type="entry name" value="Outer membrane efflux proteins (OEP)"/>
    <property type="match status" value="1"/>
</dbReference>
<dbReference type="SUPFAM" id="SSF56954">
    <property type="entry name" value="Outer membrane efflux proteins (OEP)"/>
    <property type="match status" value="1"/>
</dbReference>
<gene>
    <name evidence="9" type="ORF">FLAT13_04234</name>
</gene>
<dbReference type="InterPro" id="IPR003423">
    <property type="entry name" value="OMP_efflux"/>
</dbReference>
<evidence type="ECO:0000256" key="5">
    <source>
        <dbReference type="ARBA" id="ARBA00022692"/>
    </source>
</evidence>
<dbReference type="Pfam" id="PF02321">
    <property type="entry name" value="OEP"/>
    <property type="match status" value="1"/>
</dbReference>
<organism evidence="9 10">
    <name type="scientific">Flavobacterium salmonis</name>
    <dbReference type="NCBI Taxonomy" id="2654844"/>
    <lineage>
        <taxon>Bacteria</taxon>
        <taxon>Pseudomonadati</taxon>
        <taxon>Bacteroidota</taxon>
        <taxon>Flavobacteriia</taxon>
        <taxon>Flavobacteriales</taxon>
        <taxon>Flavobacteriaceae</taxon>
        <taxon>Flavobacterium</taxon>
    </lineage>
</organism>
<keyword evidence="4" id="KW-1134">Transmembrane beta strand</keyword>
<evidence type="ECO:0000256" key="6">
    <source>
        <dbReference type="ARBA" id="ARBA00023136"/>
    </source>
</evidence>
<keyword evidence="10" id="KW-1185">Reference proteome</keyword>
<proteinExistence type="inferred from homology"/>
<keyword evidence="6 8" id="KW-0472">Membrane</keyword>